<feature type="region of interest" description="Disordered" evidence="1">
    <location>
        <begin position="221"/>
        <end position="246"/>
    </location>
</feature>
<dbReference type="EMBL" id="AP004368">
    <property type="protein sequence ID" value="BAD88269.1"/>
    <property type="molecule type" value="Genomic_DNA"/>
</dbReference>
<dbReference type="InterPro" id="IPR057196">
    <property type="entry name" value="DUF7874"/>
</dbReference>
<dbReference type="Proteomes" id="UP000817658">
    <property type="component" value="Chromosome 1"/>
</dbReference>
<dbReference type="PANTHER" id="PTHR37216:SF1">
    <property type="entry name" value="EXPRESSED PROTEIN"/>
    <property type="match status" value="1"/>
</dbReference>
<proteinExistence type="predicted"/>
<dbReference type="AlphaFoldDB" id="Q5JJT2"/>
<dbReference type="Pfam" id="PF25284">
    <property type="entry name" value="DUF7874"/>
    <property type="match status" value="1"/>
</dbReference>
<gene>
    <name evidence="2" type="primary">B1139B11.20</name>
</gene>
<reference evidence="2" key="1">
    <citation type="journal article" date="2002" name="Nature">
        <title>The genome sequence and structure of rice chromosome 1.</title>
        <authorList>
            <person name="Sasaki T."/>
            <person name="Matsumoto T."/>
            <person name="Yamamoto K."/>
            <person name="Sakata K."/>
            <person name="Baba T."/>
            <person name="Katayose Y."/>
            <person name="Wu J."/>
            <person name="Niimura Y."/>
            <person name="Cheng Z."/>
            <person name="Nagamura Y."/>
            <person name="Antonio B.A."/>
            <person name="Kanamori H."/>
            <person name="Hosokawa S."/>
            <person name="Masukawa M."/>
            <person name="Arikawa K."/>
            <person name="Chiden Y."/>
            <person name="Hayashi M."/>
            <person name="Okamoto M."/>
            <person name="Ando T."/>
            <person name="Aoki H."/>
            <person name="Arita K."/>
            <person name="Hamada M."/>
            <person name="Harada C."/>
            <person name="Hijishita S."/>
            <person name="Honda M."/>
            <person name="Ichikawa Y."/>
            <person name="Idonuma A."/>
            <person name="Iijima M."/>
            <person name="Ikeda M."/>
            <person name="Ikeno M."/>
            <person name="Itoh S."/>
            <person name="Itoh T."/>
            <person name="Itoh Y."/>
            <person name="Itoh Y."/>
            <person name="Iwabuchi A."/>
            <person name="Kamiya K."/>
            <person name="Karasawa W."/>
            <person name="Katagiri S."/>
            <person name="Kikuta A."/>
            <person name="Kobayashi N."/>
            <person name="Kono I."/>
            <person name="Machita K."/>
            <person name="Maehara T."/>
            <person name="Mizuno H."/>
            <person name="Mizubayashi T."/>
            <person name="Mukai Y."/>
            <person name="Nagasaki H."/>
            <person name="Nakashima M."/>
            <person name="Nakama Y."/>
            <person name="Nakamichi Y."/>
            <person name="Nakamura M."/>
            <person name="Namiki N."/>
            <person name="Negishi M."/>
            <person name="Ohta I."/>
            <person name="Ono N."/>
            <person name="Saji S."/>
            <person name="Sakai K."/>
            <person name="Shibata M."/>
            <person name="Shimokawa T."/>
            <person name="Shomura A."/>
            <person name="Song J."/>
            <person name="Takazaki Y."/>
            <person name="Terasawa K."/>
            <person name="Tsuji K."/>
            <person name="Waki K."/>
            <person name="Yamagata H."/>
            <person name="Yamane H."/>
            <person name="Yoshiki S."/>
            <person name="Yoshihara R."/>
            <person name="Yukawa K."/>
            <person name="Zhong H."/>
            <person name="Iwama H."/>
            <person name="Endo T."/>
            <person name="Ito H."/>
            <person name="Hahn J.H."/>
            <person name="Kim H.I."/>
            <person name="Eun M.Y."/>
            <person name="Yano M."/>
            <person name="Jiang J."/>
            <person name="Gojobori T."/>
        </authorList>
    </citation>
    <scope>NUCLEOTIDE SEQUENCE [LARGE SCALE GENOMIC DNA]</scope>
</reference>
<organism evidence="2">
    <name type="scientific">Oryza sativa subsp. japonica</name>
    <name type="common">Rice</name>
    <dbReference type="NCBI Taxonomy" id="39947"/>
    <lineage>
        <taxon>Eukaryota</taxon>
        <taxon>Viridiplantae</taxon>
        <taxon>Streptophyta</taxon>
        <taxon>Embryophyta</taxon>
        <taxon>Tracheophyta</taxon>
        <taxon>Spermatophyta</taxon>
        <taxon>Magnoliopsida</taxon>
        <taxon>Liliopsida</taxon>
        <taxon>Poales</taxon>
        <taxon>Poaceae</taxon>
        <taxon>BOP clade</taxon>
        <taxon>Oryzoideae</taxon>
        <taxon>Oryzeae</taxon>
        <taxon>Oryzinae</taxon>
        <taxon>Oryza</taxon>
        <taxon>Oryza sativa</taxon>
    </lineage>
</organism>
<evidence type="ECO:0000313" key="2">
    <source>
        <dbReference type="EMBL" id="BAD88269.1"/>
    </source>
</evidence>
<name>Q5JJT2_ORYSJ</name>
<dbReference type="PANTHER" id="PTHR37216">
    <property type="entry name" value="EXPRESSED PROTEIN"/>
    <property type="match status" value="1"/>
</dbReference>
<accession>Q5JJT2</accession>
<protein>
    <submittedName>
        <fullName evidence="2">Uncharacterized protein</fullName>
    </submittedName>
</protein>
<feature type="compositionally biased region" description="Basic and acidic residues" evidence="1">
    <location>
        <begin position="234"/>
        <end position="246"/>
    </location>
</feature>
<sequence length="391" mass="44205">MPLSLSSNTRNNGTWLSATYISQTGQKIKEIMAGPKHGCDAKKLNEMLREERGQLRERHQTRVVPRRRREGPASVQGQVKVKGWEIVIRGEITSDDMAAAMGLVVGSPFCALAAKREKLLQQDVHEDESRLNYENSVRRGNAIVIVLHKEHGYAPHINVQSLQLSPSVRTEGPITICAFCPQPREWKEIILRRGKGTGDIAEQVGGSKRVIYEDRIQTALESEKDQSPHQAVVKSEKDQSQAAMKSEKADTEKLIQFMEANYEKYVANVDSFEDFYHAIVELIEKFCEERGQVQYKIPSKKALKEAYEKHHTEQGQLKREEFIKIGKEVIRRDSFTLGKATMDFIMYLFGAPLCALAAKRILPGLRWISDDVAIPLATSASVAYLIRTKQL</sequence>
<evidence type="ECO:0000256" key="1">
    <source>
        <dbReference type="SAM" id="MobiDB-lite"/>
    </source>
</evidence>
<dbReference type="HOGENOM" id="CLU_110884_0_0_1"/>